<dbReference type="Proteomes" id="UP000008748">
    <property type="component" value="Unassembled WGS sequence"/>
</dbReference>
<proteinExistence type="predicted"/>
<comment type="caution">
    <text evidence="1">The sequence shown here is derived from an EMBL/GenBank/DDBJ whole genome shotgun (WGS) entry which is preliminary data.</text>
</comment>
<gene>
    <name evidence="1" type="ORF">ME7_01372</name>
</gene>
<reference evidence="1 2" key="1">
    <citation type="submission" date="2012-03" db="EMBL/GenBank/DDBJ databases">
        <title>The Genome Sequence of Bartonella birtlesii LL-WM9.</title>
        <authorList>
            <consortium name="The Broad Institute Genome Sequencing Platform"/>
            <consortium name="The Broad Institute Genome Sequencing Center for Infectious Disease"/>
            <person name="Feldgarden M."/>
            <person name="Kirby J."/>
            <person name="Kosoy M."/>
            <person name="Birtles R."/>
            <person name="Probert W.S."/>
            <person name="Chiaraviglio L."/>
            <person name="Young S.K."/>
            <person name="Zeng Q."/>
            <person name="Gargeya S."/>
            <person name="Fitzgerald M."/>
            <person name="Haas B."/>
            <person name="Abouelleil A."/>
            <person name="Alvarado L."/>
            <person name="Arachchi H.M."/>
            <person name="Berlin A."/>
            <person name="Chapman S.B."/>
            <person name="Gearin G."/>
            <person name="Goldberg J."/>
            <person name="Griggs A."/>
            <person name="Gujja S."/>
            <person name="Hansen M."/>
            <person name="Heiman D."/>
            <person name="Howarth C."/>
            <person name="Larimer J."/>
            <person name="Lui A."/>
            <person name="MacDonald P.J.P."/>
            <person name="McCowen C."/>
            <person name="Montmayeur A."/>
            <person name="Murphy C."/>
            <person name="Neiman D."/>
            <person name="Pearson M."/>
            <person name="Priest M."/>
            <person name="Roberts A."/>
            <person name="Saif S."/>
            <person name="Shea T."/>
            <person name="Sisk P."/>
            <person name="Stolte C."/>
            <person name="Sykes S."/>
            <person name="Wortman J."/>
            <person name="Nusbaum C."/>
            <person name="Birren B."/>
        </authorList>
    </citation>
    <scope>NUCLEOTIDE SEQUENCE [LARGE SCALE GENOMIC DNA]</scope>
    <source>
        <strain evidence="1 2">LL-WM9</strain>
    </source>
</reference>
<dbReference type="EMBL" id="AIMC01000032">
    <property type="protein sequence ID" value="EJF75001.1"/>
    <property type="molecule type" value="Genomic_DNA"/>
</dbReference>
<name>J0PRA4_9HYPH</name>
<dbReference type="AlphaFoldDB" id="J0PRA4"/>
<accession>J0PRA4</accession>
<protein>
    <submittedName>
        <fullName evidence="1">Uncharacterized protein</fullName>
    </submittedName>
</protein>
<dbReference type="HOGENOM" id="CLU_3077123_0_0_5"/>
<sequence>MKQRVFGKYVLYRIQALKDFSDIKAGILGSYIEKESTTFLMREITGSMAMPM</sequence>
<dbReference type="PATRIC" id="fig|1094552.3.peg.1537"/>
<evidence type="ECO:0000313" key="1">
    <source>
        <dbReference type="EMBL" id="EJF75001.1"/>
    </source>
</evidence>
<evidence type="ECO:0000313" key="2">
    <source>
        <dbReference type="Proteomes" id="UP000008748"/>
    </source>
</evidence>
<organism evidence="1 2">
    <name type="scientific">Bartonella birtlesii LL-WM9</name>
    <dbReference type="NCBI Taxonomy" id="1094552"/>
    <lineage>
        <taxon>Bacteria</taxon>
        <taxon>Pseudomonadati</taxon>
        <taxon>Pseudomonadota</taxon>
        <taxon>Alphaproteobacteria</taxon>
        <taxon>Hyphomicrobiales</taxon>
        <taxon>Bartonellaceae</taxon>
        <taxon>Bartonella</taxon>
    </lineage>
</organism>
<keyword evidence="2" id="KW-1185">Reference proteome</keyword>